<dbReference type="OrthoDB" id="9793396at2"/>
<dbReference type="KEGG" id="lch:Lcho_3560"/>
<dbReference type="GO" id="GO:0046872">
    <property type="term" value="F:metal ion binding"/>
    <property type="evidence" value="ECO:0007669"/>
    <property type="project" value="UniProtKB-KW"/>
</dbReference>
<evidence type="ECO:0000256" key="3">
    <source>
        <dbReference type="ARBA" id="ARBA00022448"/>
    </source>
</evidence>
<evidence type="ECO:0000313" key="8">
    <source>
        <dbReference type="EMBL" id="ACB35814.1"/>
    </source>
</evidence>
<dbReference type="InterPro" id="IPR006311">
    <property type="entry name" value="TAT_signal"/>
</dbReference>
<dbReference type="InterPro" id="IPR006129">
    <property type="entry name" value="AdhesinB"/>
</dbReference>
<keyword evidence="5 7" id="KW-0732">Signal</keyword>
<comment type="similarity">
    <text evidence="2 6">Belongs to the bacterial solute-binding protein 9 family.</text>
</comment>
<evidence type="ECO:0000256" key="6">
    <source>
        <dbReference type="RuleBase" id="RU003512"/>
    </source>
</evidence>
<dbReference type="PANTHER" id="PTHR42953">
    <property type="entry name" value="HIGH-AFFINITY ZINC UPTAKE SYSTEM PROTEIN ZNUA-RELATED"/>
    <property type="match status" value="1"/>
</dbReference>
<evidence type="ECO:0000256" key="4">
    <source>
        <dbReference type="ARBA" id="ARBA00022723"/>
    </source>
</evidence>
<proteinExistence type="inferred from homology"/>
<dbReference type="Proteomes" id="UP000001693">
    <property type="component" value="Chromosome"/>
</dbReference>
<dbReference type="Gene3D" id="3.40.50.1980">
    <property type="entry name" value="Nitrogenase molybdenum iron protein domain"/>
    <property type="match status" value="2"/>
</dbReference>
<evidence type="ECO:0000256" key="2">
    <source>
        <dbReference type="ARBA" id="ARBA00011028"/>
    </source>
</evidence>
<dbReference type="GO" id="GO:0007155">
    <property type="term" value="P:cell adhesion"/>
    <property type="evidence" value="ECO:0007669"/>
    <property type="project" value="InterPro"/>
</dbReference>
<dbReference type="GO" id="GO:0030001">
    <property type="term" value="P:metal ion transport"/>
    <property type="evidence" value="ECO:0007669"/>
    <property type="project" value="InterPro"/>
</dbReference>
<keyword evidence="3 6" id="KW-0813">Transport</keyword>
<protein>
    <submittedName>
        <fullName evidence="8">Periplasmic solute binding protein</fullName>
    </submittedName>
</protein>
<keyword evidence="4" id="KW-0479">Metal-binding</keyword>
<dbReference type="EMBL" id="CP001013">
    <property type="protein sequence ID" value="ACB35814.1"/>
    <property type="molecule type" value="Genomic_DNA"/>
</dbReference>
<dbReference type="PRINTS" id="PR00690">
    <property type="entry name" value="ADHESNFAMILY"/>
</dbReference>
<dbReference type="SUPFAM" id="SSF53807">
    <property type="entry name" value="Helical backbone' metal receptor"/>
    <property type="match status" value="1"/>
</dbReference>
<dbReference type="STRING" id="395495.Lcho_3560"/>
<organism evidence="8 9">
    <name type="scientific">Leptothrix cholodnii (strain ATCC 51168 / LMG 8142 / SP-6)</name>
    <name type="common">Leptothrix discophora (strain SP-6)</name>
    <dbReference type="NCBI Taxonomy" id="395495"/>
    <lineage>
        <taxon>Bacteria</taxon>
        <taxon>Pseudomonadati</taxon>
        <taxon>Pseudomonadota</taxon>
        <taxon>Betaproteobacteria</taxon>
        <taxon>Burkholderiales</taxon>
        <taxon>Sphaerotilaceae</taxon>
        <taxon>Leptothrix</taxon>
    </lineage>
</organism>
<reference evidence="8 9" key="1">
    <citation type="submission" date="2008-03" db="EMBL/GenBank/DDBJ databases">
        <title>Complete sequence of Leptothrix cholodnii SP-6.</title>
        <authorList>
            <consortium name="US DOE Joint Genome Institute"/>
            <person name="Copeland A."/>
            <person name="Lucas S."/>
            <person name="Lapidus A."/>
            <person name="Glavina del Rio T."/>
            <person name="Dalin E."/>
            <person name="Tice H."/>
            <person name="Bruce D."/>
            <person name="Goodwin L."/>
            <person name="Pitluck S."/>
            <person name="Chertkov O."/>
            <person name="Brettin T."/>
            <person name="Detter J.C."/>
            <person name="Han C."/>
            <person name="Kuske C.R."/>
            <person name="Schmutz J."/>
            <person name="Larimer F."/>
            <person name="Land M."/>
            <person name="Hauser L."/>
            <person name="Kyrpides N."/>
            <person name="Lykidis A."/>
            <person name="Emerson D."/>
            <person name="Richardson P."/>
        </authorList>
    </citation>
    <scope>NUCLEOTIDE SEQUENCE [LARGE SCALE GENOMIC DNA]</scope>
    <source>
        <strain evidence="9">ATCC 51168 / LMG 8142 / SP-6</strain>
    </source>
</reference>
<accession>B1Y4B3</accession>
<dbReference type="RefSeq" id="WP_012348561.1">
    <property type="nucleotide sequence ID" value="NC_010524.1"/>
</dbReference>
<evidence type="ECO:0000313" key="9">
    <source>
        <dbReference type="Proteomes" id="UP000001693"/>
    </source>
</evidence>
<dbReference type="PRINTS" id="PR00691">
    <property type="entry name" value="ADHESINB"/>
</dbReference>
<dbReference type="eggNOG" id="COG0803">
    <property type="taxonomic scope" value="Bacteria"/>
</dbReference>
<evidence type="ECO:0000256" key="5">
    <source>
        <dbReference type="ARBA" id="ARBA00022729"/>
    </source>
</evidence>
<dbReference type="PANTHER" id="PTHR42953:SF1">
    <property type="entry name" value="METAL-BINDING PROTEIN HI_0362-RELATED"/>
    <property type="match status" value="1"/>
</dbReference>
<dbReference type="Pfam" id="PF01297">
    <property type="entry name" value="ZnuA"/>
    <property type="match status" value="1"/>
</dbReference>
<dbReference type="GO" id="GO:0030313">
    <property type="term" value="C:cell envelope"/>
    <property type="evidence" value="ECO:0007669"/>
    <property type="project" value="UniProtKB-SubCell"/>
</dbReference>
<dbReference type="AlphaFoldDB" id="B1Y4B3"/>
<feature type="signal peptide" evidence="7">
    <location>
        <begin position="1"/>
        <end position="28"/>
    </location>
</feature>
<sequence length="307" mass="32406" precursor="true">MNIASRRKLLLAGLGFGAGLTAFGPARAQSAKAQPLRLVASFSILADILRQIAPADAEVGALVGPEGDAHAYAPTPGDVKRLAAADLVAINGLGFEGWIERLVKASGYRGVLQVASAGLVPRKLGPTPDPHAWHDPASVRLYVRNLSTALQALRPAQAASVRERTDAYLQQIDRFDHSARARLGAIPESGRRVITSHGGFGYLGGAYGLEFLSPLGWRNDQEPSAAAVARLIAQIRKLQVRAVFIDSLKDSRLMQQIARDSGAVVGGQLHGDALTRPGGEADSYLRLMEHNVATLASALGAAPAPRN</sequence>
<dbReference type="HOGENOM" id="CLU_016838_1_1_4"/>
<dbReference type="PROSITE" id="PS51318">
    <property type="entry name" value="TAT"/>
    <property type="match status" value="1"/>
</dbReference>
<dbReference type="InterPro" id="IPR006127">
    <property type="entry name" value="ZnuA-like"/>
</dbReference>
<keyword evidence="9" id="KW-1185">Reference proteome</keyword>
<evidence type="ECO:0000256" key="1">
    <source>
        <dbReference type="ARBA" id="ARBA00004196"/>
    </source>
</evidence>
<dbReference type="InterPro" id="IPR006128">
    <property type="entry name" value="Lipoprotein_PsaA-like"/>
</dbReference>
<feature type="chain" id="PRO_5002773327" evidence="7">
    <location>
        <begin position="29"/>
        <end position="307"/>
    </location>
</feature>
<name>B1Y4B3_LEPCP</name>
<gene>
    <name evidence="8" type="ordered locus">Lcho_3560</name>
</gene>
<comment type="subcellular location">
    <subcellularLocation>
        <location evidence="1">Cell envelope</location>
    </subcellularLocation>
</comment>
<evidence type="ECO:0000256" key="7">
    <source>
        <dbReference type="SAM" id="SignalP"/>
    </source>
</evidence>
<dbReference type="InterPro" id="IPR050492">
    <property type="entry name" value="Bact_metal-bind_prot9"/>
</dbReference>